<dbReference type="EMBL" id="JABVXQ010000012">
    <property type="protein sequence ID" value="KAF6084304.1"/>
    <property type="molecule type" value="Genomic_DNA"/>
</dbReference>
<reference evidence="2 3" key="1">
    <citation type="journal article" date="2020" name="Nature">
        <title>Six reference-quality genomes reveal evolution of bat adaptations.</title>
        <authorList>
            <person name="Jebb D."/>
            <person name="Huang Z."/>
            <person name="Pippel M."/>
            <person name="Hughes G.M."/>
            <person name="Lavrichenko K."/>
            <person name="Devanna P."/>
            <person name="Winkler S."/>
            <person name="Jermiin L.S."/>
            <person name="Skirmuntt E.C."/>
            <person name="Katzourakis A."/>
            <person name="Burkitt-Gray L."/>
            <person name="Ray D.A."/>
            <person name="Sullivan K.A.M."/>
            <person name="Roscito J.G."/>
            <person name="Kirilenko B.M."/>
            <person name="Davalos L.M."/>
            <person name="Corthals A.P."/>
            <person name="Power M.L."/>
            <person name="Jones G."/>
            <person name="Ransome R.D."/>
            <person name="Dechmann D.K.N."/>
            <person name="Locatelli A.G."/>
            <person name="Puechmaille S.J."/>
            <person name="Fedrigo O."/>
            <person name="Jarvis E.D."/>
            <person name="Hiller M."/>
            <person name="Vernes S.C."/>
            <person name="Myers E.W."/>
            <person name="Teeling E.C."/>
        </authorList>
    </citation>
    <scope>NUCLEOTIDE SEQUENCE [LARGE SCALE GENOMIC DNA]</scope>
    <source>
        <strain evidence="2">Bat1K_MPI-CBG_1</strain>
    </source>
</reference>
<name>A0A834DLK0_9CHIR</name>
<evidence type="ECO:0000313" key="3">
    <source>
        <dbReference type="Proteomes" id="UP000664940"/>
    </source>
</evidence>
<comment type="caution">
    <text evidence="2">The sequence shown here is derived from an EMBL/GenBank/DDBJ whole genome shotgun (WGS) entry which is preliminary data.</text>
</comment>
<sequence length="184" mass="20415">MKAQNLTPAKAGAEESVPRRAPKRRHPEDSSDKDLGCSSPKIRRLEHANNSLTVQNLTPTKTGAQMPVLRRALKRRHPGDSSDKDLGCSGPKIRRLELEDHSLTPQDLTPANVGEEKPVPRRALKRHHSGENSDQVLGCPSPKIQRLEQGSETLMPQNLTPAKMYAEKPVRGGTLKRLSSWVKF</sequence>
<dbReference type="AlphaFoldDB" id="A0A834DLK0"/>
<dbReference type="Proteomes" id="UP000664940">
    <property type="component" value="Unassembled WGS sequence"/>
</dbReference>
<feature type="compositionally biased region" description="Basic and acidic residues" evidence="1">
    <location>
        <begin position="26"/>
        <end position="35"/>
    </location>
</feature>
<gene>
    <name evidence="2" type="ORF">HJG60_008580</name>
</gene>
<accession>A0A834DLK0</accession>
<feature type="region of interest" description="Disordered" evidence="1">
    <location>
        <begin position="1"/>
        <end position="141"/>
    </location>
</feature>
<evidence type="ECO:0000313" key="2">
    <source>
        <dbReference type="EMBL" id="KAF6084304.1"/>
    </source>
</evidence>
<proteinExistence type="predicted"/>
<organism evidence="2 3">
    <name type="scientific">Phyllostomus discolor</name>
    <name type="common">pale spear-nosed bat</name>
    <dbReference type="NCBI Taxonomy" id="89673"/>
    <lineage>
        <taxon>Eukaryota</taxon>
        <taxon>Metazoa</taxon>
        <taxon>Chordata</taxon>
        <taxon>Craniata</taxon>
        <taxon>Vertebrata</taxon>
        <taxon>Euteleostomi</taxon>
        <taxon>Mammalia</taxon>
        <taxon>Eutheria</taxon>
        <taxon>Laurasiatheria</taxon>
        <taxon>Chiroptera</taxon>
        <taxon>Yangochiroptera</taxon>
        <taxon>Phyllostomidae</taxon>
        <taxon>Phyllostominae</taxon>
        <taxon>Phyllostomus</taxon>
    </lineage>
</organism>
<evidence type="ECO:0000256" key="1">
    <source>
        <dbReference type="SAM" id="MobiDB-lite"/>
    </source>
</evidence>
<feature type="compositionally biased region" description="Polar residues" evidence="1">
    <location>
        <begin position="48"/>
        <end position="63"/>
    </location>
</feature>
<protein>
    <submittedName>
        <fullName evidence="2">Uncharacterized protein</fullName>
    </submittedName>
</protein>